<feature type="compositionally biased region" description="Basic and acidic residues" evidence="1">
    <location>
        <begin position="74"/>
        <end position="89"/>
    </location>
</feature>
<dbReference type="AlphaFoldDB" id="A0A0D3G5M0"/>
<reference evidence="2" key="1">
    <citation type="journal article" date="2009" name="Rice">
        <title>De Novo Next Generation Sequencing of Plant Genomes.</title>
        <authorList>
            <person name="Rounsley S."/>
            <person name="Marri P.R."/>
            <person name="Yu Y."/>
            <person name="He R."/>
            <person name="Sisneros N."/>
            <person name="Goicoechea J.L."/>
            <person name="Lee S.J."/>
            <person name="Angelova A."/>
            <person name="Kudrna D."/>
            <person name="Luo M."/>
            <person name="Affourtit J."/>
            <person name="Desany B."/>
            <person name="Knight J."/>
            <person name="Niazi F."/>
            <person name="Egholm M."/>
            <person name="Wing R.A."/>
        </authorList>
    </citation>
    <scope>NUCLEOTIDE SEQUENCE [LARGE SCALE GENOMIC DNA]</scope>
    <source>
        <strain evidence="2">cv. IRGC 105608</strain>
    </source>
</reference>
<feature type="compositionally biased region" description="Low complexity" evidence="1">
    <location>
        <begin position="1"/>
        <end position="19"/>
    </location>
</feature>
<feature type="compositionally biased region" description="Polar residues" evidence="1">
    <location>
        <begin position="48"/>
        <end position="62"/>
    </location>
</feature>
<evidence type="ECO:0000313" key="2">
    <source>
        <dbReference type="EnsemblPlants" id="OBART05G10420.1"/>
    </source>
</evidence>
<name>A0A0D3G5M0_9ORYZ</name>
<evidence type="ECO:0000313" key="3">
    <source>
        <dbReference type="Proteomes" id="UP000026960"/>
    </source>
</evidence>
<accession>A0A0D3G5M0</accession>
<dbReference type="Gramene" id="OBART05G10420.1">
    <property type="protein sequence ID" value="OBART05G10420.1"/>
    <property type="gene ID" value="OBART05G10420"/>
</dbReference>
<dbReference type="EnsemblPlants" id="OBART05G10420.1">
    <property type="protein sequence ID" value="OBART05G10420.1"/>
    <property type="gene ID" value="OBART05G10420"/>
</dbReference>
<evidence type="ECO:0000256" key="1">
    <source>
        <dbReference type="SAM" id="MobiDB-lite"/>
    </source>
</evidence>
<protein>
    <submittedName>
        <fullName evidence="2">Uncharacterized protein</fullName>
    </submittedName>
</protein>
<sequence>MAKTATTVRRAGARVRWGGTPEGAQSRATASAVRQGGRANGDERRAAQISSGNANANASRLRQGTVEGCSRTAHARETRRDCEEEKSTARDGGGVIQDSTRTGNPTQLQGGEGVAVPLPGKLRRRFITRAGMEGAARSPRKD</sequence>
<organism evidence="2">
    <name type="scientific">Oryza barthii</name>
    <dbReference type="NCBI Taxonomy" id="65489"/>
    <lineage>
        <taxon>Eukaryota</taxon>
        <taxon>Viridiplantae</taxon>
        <taxon>Streptophyta</taxon>
        <taxon>Embryophyta</taxon>
        <taxon>Tracheophyta</taxon>
        <taxon>Spermatophyta</taxon>
        <taxon>Magnoliopsida</taxon>
        <taxon>Liliopsida</taxon>
        <taxon>Poales</taxon>
        <taxon>Poaceae</taxon>
        <taxon>BOP clade</taxon>
        <taxon>Oryzoideae</taxon>
        <taxon>Oryzeae</taxon>
        <taxon>Oryzinae</taxon>
        <taxon>Oryza</taxon>
    </lineage>
</organism>
<keyword evidence="3" id="KW-1185">Reference proteome</keyword>
<dbReference type="Proteomes" id="UP000026960">
    <property type="component" value="Chromosome 5"/>
</dbReference>
<feature type="region of interest" description="Disordered" evidence="1">
    <location>
        <begin position="1"/>
        <end position="116"/>
    </location>
</feature>
<reference evidence="2" key="2">
    <citation type="submission" date="2015-03" db="UniProtKB">
        <authorList>
            <consortium name="EnsemblPlants"/>
        </authorList>
    </citation>
    <scope>IDENTIFICATION</scope>
</reference>
<dbReference type="HOGENOM" id="CLU_1818794_0_0_1"/>
<feature type="compositionally biased region" description="Polar residues" evidence="1">
    <location>
        <begin position="97"/>
        <end position="109"/>
    </location>
</feature>
<proteinExistence type="predicted"/>
<dbReference type="PaxDb" id="65489-OBART05G10420.1"/>